<feature type="binding site" evidence="13">
    <location>
        <position position="510"/>
    </location>
    <ligand>
        <name>Zn(2+)</name>
        <dbReference type="ChEBI" id="CHEBI:29105"/>
        <note>catalytic</note>
    </ligand>
</feature>
<proteinExistence type="inferred from homology"/>
<dbReference type="InterPro" id="IPR012947">
    <property type="entry name" value="tRNA_SAD"/>
</dbReference>
<dbReference type="NCBIfam" id="TIGR00418">
    <property type="entry name" value="thrS"/>
    <property type="match status" value="1"/>
</dbReference>
<organism evidence="16 17">
    <name type="scientific">Moraxella pluranimalium</name>
    <dbReference type="NCBI Taxonomy" id="470453"/>
    <lineage>
        <taxon>Bacteria</taxon>
        <taxon>Pseudomonadati</taxon>
        <taxon>Pseudomonadota</taxon>
        <taxon>Gammaproteobacteria</taxon>
        <taxon>Moraxellales</taxon>
        <taxon>Moraxellaceae</taxon>
        <taxon>Moraxella</taxon>
    </lineage>
</organism>
<dbReference type="InterPro" id="IPR036621">
    <property type="entry name" value="Anticodon-bd_dom_sf"/>
</dbReference>
<reference evidence="16 17" key="1">
    <citation type="submission" date="2017-02" db="EMBL/GenBank/DDBJ databases">
        <title>Draft genome sequence of Moraxella pluranimalium CCUG 54913T type strain.</title>
        <authorList>
            <person name="Salva-Serra F."/>
            <person name="Engstrom-Jakobsson H."/>
            <person name="Thorell K."/>
            <person name="Jaen-Luchoro D."/>
            <person name="Gonzales-Siles L."/>
            <person name="Karlsson R."/>
            <person name="Yazdan S."/>
            <person name="Boulund F."/>
            <person name="Johnning A."/>
            <person name="Engstrand L."/>
            <person name="Kristiansson E."/>
            <person name="Moore E."/>
        </authorList>
    </citation>
    <scope>NUCLEOTIDE SEQUENCE [LARGE SCALE GENOMIC DNA]</scope>
    <source>
        <strain evidence="16 17">CCUG 54913</strain>
    </source>
</reference>
<dbReference type="InterPro" id="IPR006195">
    <property type="entry name" value="aa-tRNA-synth_II"/>
</dbReference>
<dbReference type="InterPro" id="IPR012676">
    <property type="entry name" value="TGS-like"/>
</dbReference>
<dbReference type="HAMAP" id="MF_00184">
    <property type="entry name" value="Thr_tRNA_synth"/>
    <property type="match status" value="1"/>
</dbReference>
<dbReference type="Gene3D" id="3.30.54.20">
    <property type="match status" value="1"/>
</dbReference>
<dbReference type="InterPro" id="IPR004095">
    <property type="entry name" value="TGS"/>
</dbReference>
<name>A0A1T0CKR3_9GAMM</name>
<evidence type="ECO:0000256" key="11">
    <source>
        <dbReference type="ARBA" id="ARBA00023146"/>
    </source>
</evidence>
<sequence length="647" mass="73386">MVAITLPDGSVRQFDGQTTVMQIAQDIGPGLAKATIAGRVDGKLVDACDPITTDASVSIITAKDQEGVEIIRHSCAHLLGHAVKQLYPDVKMVIGPVIEDGFYYDIYSPRPFTPEDMKAIEERMKKLIDQDYDVIKKMTPRDEVIEIFKSRGEDYKLRLIDDMPDETAMGLYYHQEYIDMCRGPHVPNTRFLKAFQLTKMSGAYWRGDAKNEQLQRIYGTAWADKKELKAYIQRIEEAEKRDHRKIGKALGLFHLQEQAPGMVFWHPNGWTIYQVLEQYMRKVQQDNGYLEIKTPQIVDRSLWEKSGHWENYAENMFTTSSENRDYAIKPMNCPCHVQVFNQGLKSYRDLPLRLAEFGSCHRNEPSGALHGIMRVRGFTQDDAHIFCTHAQIRDEAQAFIKLTLDVYKDFGFSDIVMKLSTRPEKRVGADHLWDDAEKALADALDTAGLAWELQEGEGAFYGPKIEFSLKDCLGRMWQCGTLQLDFNLPERLDADFINENGDKERPVMLHRAILGSFERFIGILIEEYAGLMPPWLAPTQAVVMNITDKQADACDAVVAKLKAAGLRAVSDLRNEKIGFKIRERTLERIPFMLVLGDKEVEEGTVNVRTREGANLGSMPVDAFIALLNDAVAQKGNYVAKTAEKAEK</sequence>
<keyword evidence="17" id="KW-1185">Reference proteome</keyword>
<comment type="similarity">
    <text evidence="1 13">Belongs to the class-II aminoacyl-tRNA synthetase family.</text>
</comment>
<evidence type="ECO:0000256" key="13">
    <source>
        <dbReference type="HAMAP-Rule" id="MF_00184"/>
    </source>
</evidence>
<keyword evidence="2 13" id="KW-0963">Cytoplasm</keyword>
<dbReference type="PRINTS" id="PR01047">
    <property type="entry name" value="TRNASYNTHTHR"/>
</dbReference>
<comment type="catalytic activity">
    <reaction evidence="12 13">
        <text>tRNA(Thr) + L-threonine + ATP = L-threonyl-tRNA(Thr) + AMP + diphosphate + H(+)</text>
        <dbReference type="Rhea" id="RHEA:24624"/>
        <dbReference type="Rhea" id="RHEA-COMP:9670"/>
        <dbReference type="Rhea" id="RHEA-COMP:9704"/>
        <dbReference type="ChEBI" id="CHEBI:15378"/>
        <dbReference type="ChEBI" id="CHEBI:30616"/>
        <dbReference type="ChEBI" id="CHEBI:33019"/>
        <dbReference type="ChEBI" id="CHEBI:57926"/>
        <dbReference type="ChEBI" id="CHEBI:78442"/>
        <dbReference type="ChEBI" id="CHEBI:78534"/>
        <dbReference type="ChEBI" id="CHEBI:456215"/>
        <dbReference type="EC" id="6.1.1.3"/>
    </reaction>
</comment>
<gene>
    <name evidence="13" type="primary">thrS</name>
    <name evidence="16" type="ORF">B0680_09040</name>
</gene>
<keyword evidence="3 13" id="KW-0820">tRNA-binding</keyword>
<comment type="caution">
    <text evidence="16">The sequence shown here is derived from an EMBL/GenBank/DDBJ whole genome shotgun (WGS) entry which is preliminary data.</text>
</comment>
<dbReference type="Proteomes" id="UP000189800">
    <property type="component" value="Unassembled WGS sequence"/>
</dbReference>
<dbReference type="CDD" id="cd00771">
    <property type="entry name" value="ThrRS_core"/>
    <property type="match status" value="1"/>
</dbReference>
<keyword evidence="9 13" id="KW-0694">RNA-binding</keyword>
<evidence type="ECO:0000256" key="7">
    <source>
        <dbReference type="ARBA" id="ARBA00022833"/>
    </source>
</evidence>
<dbReference type="Pfam" id="PF02824">
    <property type="entry name" value="TGS"/>
    <property type="match status" value="1"/>
</dbReference>
<evidence type="ECO:0000256" key="5">
    <source>
        <dbReference type="ARBA" id="ARBA00022723"/>
    </source>
</evidence>
<dbReference type="Pfam" id="PF00587">
    <property type="entry name" value="tRNA-synt_2b"/>
    <property type="match status" value="1"/>
</dbReference>
<dbReference type="FunFam" id="3.30.980.10:FF:000005">
    <property type="entry name" value="Threonyl-tRNA synthetase, mitochondrial"/>
    <property type="match status" value="1"/>
</dbReference>
<protein>
    <recommendedName>
        <fullName evidence="13">Threonine--tRNA ligase</fullName>
        <ecNumber evidence="13">6.1.1.3</ecNumber>
    </recommendedName>
    <alternativeName>
        <fullName evidence="13">Threonyl-tRNA synthetase</fullName>
        <shortName evidence="13">ThrRS</shortName>
    </alternativeName>
</protein>
<dbReference type="Pfam" id="PF03129">
    <property type="entry name" value="HGTP_anticodon"/>
    <property type="match status" value="1"/>
</dbReference>
<feature type="binding site" evidence="13">
    <location>
        <position position="333"/>
    </location>
    <ligand>
        <name>Zn(2+)</name>
        <dbReference type="ChEBI" id="CHEBI:29105"/>
        <note>catalytic</note>
    </ligand>
</feature>
<dbReference type="STRING" id="470453.B0680_09040"/>
<feature type="binding site" evidence="13">
    <location>
        <position position="384"/>
    </location>
    <ligand>
        <name>Zn(2+)</name>
        <dbReference type="ChEBI" id="CHEBI:29105"/>
        <note>catalytic</note>
    </ligand>
</feature>
<dbReference type="AlphaFoldDB" id="A0A1T0CKR3"/>
<keyword evidence="11 13" id="KW-0030">Aminoacyl-tRNA synthetase</keyword>
<dbReference type="EC" id="6.1.1.3" evidence="13"/>
<dbReference type="PROSITE" id="PS51880">
    <property type="entry name" value="TGS"/>
    <property type="match status" value="1"/>
</dbReference>
<dbReference type="GO" id="GO:0006435">
    <property type="term" value="P:threonyl-tRNA aminoacylation"/>
    <property type="evidence" value="ECO:0007669"/>
    <property type="project" value="UniProtKB-UniRule"/>
</dbReference>
<comment type="cofactor">
    <cofactor evidence="13">
        <name>Zn(2+)</name>
        <dbReference type="ChEBI" id="CHEBI:29105"/>
    </cofactor>
    <text evidence="13">Binds 1 zinc ion per subunit.</text>
</comment>
<feature type="domain" description="TGS" evidence="15">
    <location>
        <begin position="1"/>
        <end position="61"/>
    </location>
</feature>
<evidence type="ECO:0000256" key="3">
    <source>
        <dbReference type="ARBA" id="ARBA00022555"/>
    </source>
</evidence>
<dbReference type="Pfam" id="PF07973">
    <property type="entry name" value="tRNA_SAD"/>
    <property type="match status" value="1"/>
</dbReference>
<dbReference type="SUPFAM" id="SSF55186">
    <property type="entry name" value="ThrRS/AlaRS common domain"/>
    <property type="match status" value="1"/>
</dbReference>
<dbReference type="InterPro" id="IPR002314">
    <property type="entry name" value="aa-tRNA-synt_IIb"/>
</dbReference>
<dbReference type="OrthoDB" id="9802304at2"/>
<dbReference type="EMBL" id="MUYU01000025">
    <property type="protein sequence ID" value="OOS22948.1"/>
    <property type="molecule type" value="Genomic_DNA"/>
</dbReference>
<evidence type="ECO:0000256" key="10">
    <source>
        <dbReference type="ARBA" id="ARBA00022917"/>
    </source>
</evidence>
<evidence type="ECO:0000259" key="15">
    <source>
        <dbReference type="PROSITE" id="PS51880"/>
    </source>
</evidence>
<dbReference type="CDD" id="cd01667">
    <property type="entry name" value="TGS_ThrRS"/>
    <property type="match status" value="1"/>
</dbReference>
<keyword evidence="8 13" id="KW-0067">ATP-binding</keyword>
<comment type="subunit">
    <text evidence="13">Homodimer.</text>
</comment>
<dbReference type="FunFam" id="3.30.54.20:FF:000002">
    <property type="entry name" value="Threonine--tRNA ligase"/>
    <property type="match status" value="1"/>
</dbReference>
<keyword evidence="7 13" id="KW-0862">Zinc</keyword>
<dbReference type="PROSITE" id="PS50862">
    <property type="entry name" value="AA_TRNA_LIGASE_II"/>
    <property type="match status" value="1"/>
</dbReference>
<dbReference type="PANTHER" id="PTHR11451">
    <property type="entry name" value="THREONINE-TRNA LIGASE"/>
    <property type="match status" value="1"/>
</dbReference>
<evidence type="ECO:0000256" key="4">
    <source>
        <dbReference type="ARBA" id="ARBA00022598"/>
    </source>
</evidence>
<keyword evidence="4 13" id="KW-0436">Ligase</keyword>
<evidence type="ECO:0000256" key="9">
    <source>
        <dbReference type="ARBA" id="ARBA00022884"/>
    </source>
</evidence>
<dbReference type="CDD" id="cd00860">
    <property type="entry name" value="ThrRS_anticodon"/>
    <property type="match status" value="1"/>
</dbReference>
<dbReference type="GO" id="GO:0005524">
    <property type="term" value="F:ATP binding"/>
    <property type="evidence" value="ECO:0007669"/>
    <property type="project" value="UniProtKB-UniRule"/>
</dbReference>
<dbReference type="Gene3D" id="3.30.980.10">
    <property type="entry name" value="Threonyl-trna Synthetase, Chain A, domain 2"/>
    <property type="match status" value="1"/>
</dbReference>
<dbReference type="FunFam" id="3.10.20.30:FF:000005">
    <property type="entry name" value="Threonine--tRNA ligase"/>
    <property type="match status" value="1"/>
</dbReference>
<keyword evidence="10 13" id="KW-0648">Protein biosynthesis</keyword>
<dbReference type="SMART" id="SM00863">
    <property type="entry name" value="tRNA_SAD"/>
    <property type="match status" value="1"/>
</dbReference>
<evidence type="ECO:0000256" key="6">
    <source>
        <dbReference type="ARBA" id="ARBA00022741"/>
    </source>
</evidence>
<evidence type="ECO:0000256" key="12">
    <source>
        <dbReference type="ARBA" id="ARBA00049515"/>
    </source>
</evidence>
<evidence type="ECO:0000256" key="8">
    <source>
        <dbReference type="ARBA" id="ARBA00022840"/>
    </source>
</evidence>
<dbReference type="PANTHER" id="PTHR11451:SF44">
    <property type="entry name" value="THREONINE--TRNA LIGASE, CHLOROPLASTIC_MITOCHONDRIAL 2"/>
    <property type="match status" value="1"/>
</dbReference>
<evidence type="ECO:0000259" key="14">
    <source>
        <dbReference type="PROSITE" id="PS50862"/>
    </source>
</evidence>
<comment type="subcellular location">
    <subcellularLocation>
        <location evidence="13">Cytoplasm</location>
    </subcellularLocation>
</comment>
<feature type="region of interest" description="Catalytic" evidence="13">
    <location>
        <begin position="242"/>
        <end position="533"/>
    </location>
</feature>
<evidence type="ECO:0000256" key="1">
    <source>
        <dbReference type="ARBA" id="ARBA00008226"/>
    </source>
</evidence>
<dbReference type="SUPFAM" id="SSF81271">
    <property type="entry name" value="TGS-like"/>
    <property type="match status" value="1"/>
</dbReference>
<dbReference type="GO" id="GO:0000049">
    <property type="term" value="F:tRNA binding"/>
    <property type="evidence" value="ECO:0007669"/>
    <property type="project" value="UniProtKB-KW"/>
</dbReference>
<dbReference type="Gene3D" id="3.30.930.10">
    <property type="entry name" value="Bira Bifunctional Protein, Domain 2"/>
    <property type="match status" value="1"/>
</dbReference>
<dbReference type="InterPro" id="IPR004154">
    <property type="entry name" value="Anticodon-bd"/>
</dbReference>
<feature type="domain" description="Aminoacyl-transfer RNA synthetases class-II family profile" evidence="14">
    <location>
        <begin position="242"/>
        <end position="533"/>
    </location>
</feature>
<dbReference type="Gene3D" id="3.40.50.800">
    <property type="entry name" value="Anticodon-binding domain"/>
    <property type="match status" value="1"/>
</dbReference>
<keyword evidence="6 13" id="KW-0547">Nucleotide-binding</keyword>
<dbReference type="InterPro" id="IPR047246">
    <property type="entry name" value="ThrRS_anticodon"/>
</dbReference>
<dbReference type="GO" id="GO:0005829">
    <property type="term" value="C:cytosol"/>
    <property type="evidence" value="ECO:0007669"/>
    <property type="project" value="TreeGrafter"/>
</dbReference>
<dbReference type="GO" id="GO:0004829">
    <property type="term" value="F:threonine-tRNA ligase activity"/>
    <property type="evidence" value="ECO:0007669"/>
    <property type="project" value="UniProtKB-UniRule"/>
</dbReference>
<dbReference type="InterPro" id="IPR033728">
    <property type="entry name" value="ThrRS_core"/>
</dbReference>
<keyword evidence="5 13" id="KW-0479">Metal-binding</keyword>
<evidence type="ECO:0000313" key="16">
    <source>
        <dbReference type="EMBL" id="OOS22948.1"/>
    </source>
</evidence>
<evidence type="ECO:0000256" key="2">
    <source>
        <dbReference type="ARBA" id="ARBA00022490"/>
    </source>
</evidence>
<dbReference type="FunFam" id="3.30.930.10:FF:000002">
    <property type="entry name" value="Threonine--tRNA ligase"/>
    <property type="match status" value="1"/>
</dbReference>
<dbReference type="InterPro" id="IPR012675">
    <property type="entry name" value="Beta-grasp_dom_sf"/>
</dbReference>
<evidence type="ECO:0000313" key="17">
    <source>
        <dbReference type="Proteomes" id="UP000189800"/>
    </source>
</evidence>
<dbReference type="SUPFAM" id="SSF52954">
    <property type="entry name" value="Class II aaRS ABD-related"/>
    <property type="match status" value="1"/>
</dbReference>
<dbReference type="InterPro" id="IPR045864">
    <property type="entry name" value="aa-tRNA-synth_II/BPL/LPL"/>
</dbReference>
<accession>A0A1T0CKR3</accession>
<dbReference type="GO" id="GO:0046872">
    <property type="term" value="F:metal ion binding"/>
    <property type="evidence" value="ECO:0007669"/>
    <property type="project" value="UniProtKB-KW"/>
</dbReference>
<dbReference type="InterPro" id="IPR018163">
    <property type="entry name" value="Thr/Ala-tRNA-synth_IIc_edit"/>
</dbReference>
<dbReference type="RefSeq" id="WP_078254769.1">
    <property type="nucleotide sequence ID" value="NZ_MUYU01000025.1"/>
</dbReference>
<dbReference type="FunFam" id="3.40.50.800:FF:000001">
    <property type="entry name" value="Threonine--tRNA ligase"/>
    <property type="match status" value="1"/>
</dbReference>
<dbReference type="SUPFAM" id="SSF55681">
    <property type="entry name" value="Class II aaRS and biotin synthetases"/>
    <property type="match status" value="1"/>
</dbReference>
<dbReference type="InterPro" id="IPR002320">
    <property type="entry name" value="Thr-tRNA-ligase_IIa"/>
</dbReference>
<dbReference type="Gene3D" id="3.10.20.30">
    <property type="match status" value="1"/>
</dbReference>